<dbReference type="PANTHER" id="PTHR30055:SF234">
    <property type="entry name" value="HTH-TYPE TRANSCRIPTIONAL REGULATOR BETI"/>
    <property type="match status" value="1"/>
</dbReference>
<evidence type="ECO:0000259" key="5">
    <source>
        <dbReference type="PROSITE" id="PS50977"/>
    </source>
</evidence>
<gene>
    <name evidence="6" type="ORF">J0695_36835</name>
</gene>
<evidence type="ECO:0000256" key="3">
    <source>
        <dbReference type="ARBA" id="ARBA00023163"/>
    </source>
</evidence>
<dbReference type="SUPFAM" id="SSF46689">
    <property type="entry name" value="Homeodomain-like"/>
    <property type="match status" value="1"/>
</dbReference>
<dbReference type="GO" id="GO:0003700">
    <property type="term" value="F:DNA-binding transcription factor activity"/>
    <property type="evidence" value="ECO:0007669"/>
    <property type="project" value="TreeGrafter"/>
</dbReference>
<comment type="caution">
    <text evidence="6">The sequence shown here is derived from an EMBL/GenBank/DDBJ whole genome shotgun (WGS) entry which is preliminary data.</text>
</comment>
<evidence type="ECO:0000313" key="6">
    <source>
        <dbReference type="EMBL" id="MBO0517286.1"/>
    </source>
</evidence>
<keyword evidence="3" id="KW-0804">Transcription</keyword>
<dbReference type="RefSeq" id="WP_206969113.1">
    <property type="nucleotide sequence ID" value="NZ_BAAAJJ010000020.1"/>
</dbReference>
<keyword evidence="2 4" id="KW-0238">DNA-binding</keyword>
<feature type="domain" description="HTH tetR-type" evidence="5">
    <location>
        <begin position="18"/>
        <end position="77"/>
    </location>
</feature>
<dbReference type="AlphaFoldDB" id="A0A939FFN2"/>
<dbReference type="EMBL" id="JAFLRJ010000568">
    <property type="protein sequence ID" value="MBO0517286.1"/>
    <property type="molecule type" value="Genomic_DNA"/>
</dbReference>
<protein>
    <submittedName>
        <fullName evidence="6">TetR/AcrR family transcriptional regulator</fullName>
    </submittedName>
</protein>
<feature type="DNA-binding region" description="H-T-H motif" evidence="4">
    <location>
        <begin position="40"/>
        <end position="59"/>
    </location>
</feature>
<proteinExistence type="predicted"/>
<evidence type="ECO:0000256" key="4">
    <source>
        <dbReference type="PROSITE-ProRule" id="PRU00335"/>
    </source>
</evidence>
<sequence>MSTVPEAPQRPPLRADARRNVEKLRQAAADAFSEHGLDTPLETIAKRAGVSIGTIYNRFGSRDALLDQVVNELADRRVRAAMATADGTAGGAWEKLLAYVGSICQGQADDPAFNDAFSRLYPNAPALKAVCDWSLAFAAELAAGARTEGALRQDARMDDIARIFQVNGDLVRVGDDDGRRRVLTLLVEGLRARADNHPLAR</sequence>
<dbReference type="InterPro" id="IPR050109">
    <property type="entry name" value="HTH-type_TetR-like_transc_reg"/>
</dbReference>
<dbReference type="SUPFAM" id="SSF48498">
    <property type="entry name" value="Tetracyclin repressor-like, C-terminal domain"/>
    <property type="match status" value="1"/>
</dbReference>
<dbReference type="PRINTS" id="PR00455">
    <property type="entry name" value="HTHTETR"/>
</dbReference>
<accession>A0A939FFN2</accession>
<dbReference type="PANTHER" id="PTHR30055">
    <property type="entry name" value="HTH-TYPE TRANSCRIPTIONAL REGULATOR RUTR"/>
    <property type="match status" value="1"/>
</dbReference>
<keyword evidence="7" id="KW-1185">Reference proteome</keyword>
<organism evidence="6 7">
    <name type="scientific">Streptomyces beijiangensis</name>
    <dbReference type="NCBI Taxonomy" id="163361"/>
    <lineage>
        <taxon>Bacteria</taxon>
        <taxon>Bacillati</taxon>
        <taxon>Actinomycetota</taxon>
        <taxon>Actinomycetes</taxon>
        <taxon>Kitasatosporales</taxon>
        <taxon>Streptomycetaceae</taxon>
        <taxon>Streptomyces</taxon>
    </lineage>
</organism>
<dbReference type="GO" id="GO:0000976">
    <property type="term" value="F:transcription cis-regulatory region binding"/>
    <property type="evidence" value="ECO:0007669"/>
    <property type="project" value="TreeGrafter"/>
</dbReference>
<dbReference type="Pfam" id="PF00440">
    <property type="entry name" value="TetR_N"/>
    <property type="match status" value="1"/>
</dbReference>
<dbReference type="PROSITE" id="PS50977">
    <property type="entry name" value="HTH_TETR_2"/>
    <property type="match status" value="1"/>
</dbReference>
<evidence type="ECO:0000313" key="7">
    <source>
        <dbReference type="Proteomes" id="UP000664167"/>
    </source>
</evidence>
<dbReference type="InterPro" id="IPR036271">
    <property type="entry name" value="Tet_transcr_reg_TetR-rel_C_sf"/>
</dbReference>
<reference evidence="6" key="1">
    <citation type="submission" date="2021-03" db="EMBL/GenBank/DDBJ databases">
        <title>Streptomyces poriferae sp. nov., a novel marine sponge-derived Actinobacteria species with anti-MRSA activity.</title>
        <authorList>
            <person name="Sandoval-Powers M."/>
            <person name="Kralova S."/>
            <person name="Nguyen G.-S."/>
            <person name="Fawwal D."/>
            <person name="Degnes K."/>
            <person name="Klinkenberg G."/>
            <person name="Sletta H."/>
            <person name="Wentzel A."/>
            <person name="Liles M.R."/>
        </authorList>
    </citation>
    <scope>NUCLEOTIDE SEQUENCE</scope>
    <source>
        <strain evidence="6">DSM 41794</strain>
    </source>
</reference>
<dbReference type="InterPro" id="IPR009057">
    <property type="entry name" value="Homeodomain-like_sf"/>
</dbReference>
<name>A0A939FFN2_9ACTN</name>
<evidence type="ECO:0000256" key="2">
    <source>
        <dbReference type="ARBA" id="ARBA00023125"/>
    </source>
</evidence>
<dbReference type="Gene3D" id="1.10.357.10">
    <property type="entry name" value="Tetracycline Repressor, domain 2"/>
    <property type="match status" value="1"/>
</dbReference>
<keyword evidence="1" id="KW-0805">Transcription regulation</keyword>
<dbReference type="InterPro" id="IPR001647">
    <property type="entry name" value="HTH_TetR"/>
</dbReference>
<evidence type="ECO:0000256" key="1">
    <source>
        <dbReference type="ARBA" id="ARBA00023015"/>
    </source>
</evidence>
<dbReference type="Proteomes" id="UP000664167">
    <property type="component" value="Unassembled WGS sequence"/>
</dbReference>